<reference evidence="6 7" key="1">
    <citation type="submission" date="2022-12" db="EMBL/GenBank/DDBJ databases">
        <title>Metagenome assembled genome from gulf of manar.</title>
        <authorList>
            <person name="Kohli P."/>
            <person name="Pk S."/>
            <person name="Venkata Ramana C."/>
            <person name="Sasikala C."/>
        </authorList>
    </citation>
    <scope>NUCLEOTIDE SEQUENCE [LARGE SCALE GENOMIC DNA]</scope>
    <source>
        <strain evidence="6">JB008</strain>
    </source>
</reference>
<comment type="caution">
    <text evidence="6">The sequence shown here is derived from an EMBL/GenBank/DDBJ whole genome shotgun (WGS) entry which is preliminary data.</text>
</comment>
<gene>
    <name evidence="6" type="ORF">PQJ61_12655</name>
</gene>
<sequence length="225" mass="25398">MTIKEIYEKFEAVGVLTASTVCGNEVHSRIMHLNGYDEKGIYIRTMWNKPYGRQLKETGKITLCGASDARILGHNEDGVPDFPGGYAIRLIGEVQYLDEDEIRRRAKTNEGLKTAVYDMDHYPAMKKGNFIINRGKFDIFDYDFECINRDHKVLRTRGSFGGMEYNKVGPTITDKCIKCGVCMKNCTFKAIKEGSPYSVIPERCDDCGTCIENCPVDAIELSKSM</sequence>
<dbReference type="AlphaFoldDB" id="A0AAJ1IE11"/>
<keyword evidence="3" id="KW-0408">Iron</keyword>
<dbReference type="InterPro" id="IPR012349">
    <property type="entry name" value="Split_barrel_FMN-bd"/>
</dbReference>
<dbReference type="Pfam" id="PF00037">
    <property type="entry name" value="Fer4"/>
    <property type="match status" value="2"/>
</dbReference>
<protein>
    <submittedName>
        <fullName evidence="6">4Fe-4S binding protein</fullName>
    </submittedName>
</protein>
<dbReference type="PANTHER" id="PTHR24960:SF79">
    <property type="entry name" value="PHOTOSYSTEM I IRON-SULFUR CENTER"/>
    <property type="match status" value="1"/>
</dbReference>
<dbReference type="GO" id="GO:0051539">
    <property type="term" value="F:4 iron, 4 sulfur cluster binding"/>
    <property type="evidence" value="ECO:0007669"/>
    <property type="project" value="UniProtKB-KW"/>
</dbReference>
<feature type="domain" description="4Fe-4S ferredoxin-type" evidence="5">
    <location>
        <begin position="195"/>
        <end position="224"/>
    </location>
</feature>
<dbReference type="PROSITE" id="PS00198">
    <property type="entry name" value="4FE4S_FER_1"/>
    <property type="match status" value="1"/>
</dbReference>
<dbReference type="PROSITE" id="PS51379">
    <property type="entry name" value="4FE4S_FER_2"/>
    <property type="match status" value="2"/>
</dbReference>
<keyword evidence="1" id="KW-0004">4Fe-4S</keyword>
<dbReference type="GO" id="GO:0046872">
    <property type="term" value="F:metal ion binding"/>
    <property type="evidence" value="ECO:0007669"/>
    <property type="project" value="UniProtKB-KW"/>
</dbReference>
<evidence type="ECO:0000313" key="6">
    <source>
        <dbReference type="EMBL" id="MDC7227608.1"/>
    </source>
</evidence>
<organism evidence="6 7">
    <name type="scientific">Candidatus Thalassospirochaeta sargassi</name>
    <dbReference type="NCBI Taxonomy" id="3119039"/>
    <lineage>
        <taxon>Bacteria</taxon>
        <taxon>Pseudomonadati</taxon>
        <taxon>Spirochaetota</taxon>
        <taxon>Spirochaetia</taxon>
        <taxon>Spirochaetales</taxon>
        <taxon>Spirochaetaceae</taxon>
        <taxon>Candidatus Thalassospirochaeta</taxon>
    </lineage>
</organism>
<dbReference type="SUPFAM" id="SSF54862">
    <property type="entry name" value="4Fe-4S ferredoxins"/>
    <property type="match status" value="1"/>
</dbReference>
<dbReference type="EMBL" id="JAQQAL010000029">
    <property type="protein sequence ID" value="MDC7227608.1"/>
    <property type="molecule type" value="Genomic_DNA"/>
</dbReference>
<dbReference type="PANTHER" id="PTHR24960">
    <property type="entry name" value="PHOTOSYSTEM I IRON-SULFUR CENTER-RELATED"/>
    <property type="match status" value="1"/>
</dbReference>
<keyword evidence="2" id="KW-0479">Metal-binding</keyword>
<evidence type="ECO:0000256" key="1">
    <source>
        <dbReference type="ARBA" id="ARBA00022485"/>
    </source>
</evidence>
<dbReference type="InterPro" id="IPR050157">
    <property type="entry name" value="PSI_iron-sulfur_center"/>
</dbReference>
<accession>A0AAJ1IE11</accession>
<feature type="domain" description="4Fe-4S ferredoxin-type" evidence="5">
    <location>
        <begin position="168"/>
        <end position="192"/>
    </location>
</feature>
<evidence type="ECO:0000256" key="2">
    <source>
        <dbReference type="ARBA" id="ARBA00022723"/>
    </source>
</evidence>
<dbReference type="SUPFAM" id="SSF50475">
    <property type="entry name" value="FMN-binding split barrel"/>
    <property type="match status" value="1"/>
</dbReference>
<dbReference type="Proteomes" id="UP001221217">
    <property type="component" value="Unassembled WGS sequence"/>
</dbReference>
<evidence type="ECO:0000256" key="3">
    <source>
        <dbReference type="ARBA" id="ARBA00023004"/>
    </source>
</evidence>
<name>A0AAJ1IE11_9SPIO</name>
<dbReference type="Gene3D" id="2.30.110.10">
    <property type="entry name" value="Electron Transport, Fmn-binding Protein, Chain A"/>
    <property type="match status" value="1"/>
</dbReference>
<dbReference type="InterPro" id="IPR017896">
    <property type="entry name" value="4Fe4S_Fe-S-bd"/>
</dbReference>
<evidence type="ECO:0000259" key="5">
    <source>
        <dbReference type="PROSITE" id="PS51379"/>
    </source>
</evidence>
<evidence type="ECO:0000256" key="4">
    <source>
        <dbReference type="ARBA" id="ARBA00023014"/>
    </source>
</evidence>
<evidence type="ECO:0000313" key="7">
    <source>
        <dbReference type="Proteomes" id="UP001221217"/>
    </source>
</evidence>
<proteinExistence type="predicted"/>
<dbReference type="Gene3D" id="3.30.70.20">
    <property type="match status" value="1"/>
</dbReference>
<dbReference type="InterPro" id="IPR017900">
    <property type="entry name" value="4Fe4S_Fe_S_CS"/>
</dbReference>
<keyword evidence="4" id="KW-0411">Iron-sulfur</keyword>